<dbReference type="Pfam" id="PF13539">
    <property type="entry name" value="Peptidase_M15_4"/>
    <property type="match status" value="1"/>
</dbReference>
<keyword evidence="4" id="KW-1185">Reference proteome</keyword>
<feature type="domain" description="Peptidase M15C" evidence="2">
    <location>
        <begin position="359"/>
        <end position="432"/>
    </location>
</feature>
<organism evidence="3 4">
    <name type="scientific">Motilibacter rhizosphaerae</name>
    <dbReference type="NCBI Taxonomy" id="598652"/>
    <lineage>
        <taxon>Bacteria</taxon>
        <taxon>Bacillati</taxon>
        <taxon>Actinomycetota</taxon>
        <taxon>Actinomycetes</taxon>
        <taxon>Motilibacterales</taxon>
        <taxon>Motilibacteraceae</taxon>
        <taxon>Motilibacter</taxon>
    </lineage>
</organism>
<dbReference type="InterPro" id="IPR009045">
    <property type="entry name" value="Zn_M74/Hedgehog-like"/>
</dbReference>
<reference evidence="3 4" key="1">
    <citation type="submission" date="2019-02" db="EMBL/GenBank/DDBJ databases">
        <title>Genomic Encyclopedia of Type Strains, Phase IV (KMG-IV): sequencing the most valuable type-strain genomes for metagenomic binning, comparative biology and taxonomic classification.</title>
        <authorList>
            <person name="Goeker M."/>
        </authorList>
    </citation>
    <scope>NUCLEOTIDE SEQUENCE [LARGE SCALE GENOMIC DNA]</scope>
    <source>
        <strain evidence="3 4">DSM 45622</strain>
    </source>
</reference>
<comment type="caution">
    <text evidence="3">The sequence shown here is derived from an EMBL/GenBank/DDBJ whole genome shotgun (WGS) entry which is preliminary data.</text>
</comment>
<feature type="signal peptide" evidence="1">
    <location>
        <begin position="1"/>
        <end position="24"/>
    </location>
</feature>
<dbReference type="OrthoDB" id="9799970at2"/>
<dbReference type="GO" id="GO:0004180">
    <property type="term" value="F:carboxypeptidase activity"/>
    <property type="evidence" value="ECO:0007669"/>
    <property type="project" value="UniProtKB-KW"/>
</dbReference>
<dbReference type="EMBL" id="SGXD01000001">
    <property type="protein sequence ID" value="RZS90973.1"/>
    <property type="molecule type" value="Genomic_DNA"/>
</dbReference>
<dbReference type="RefSeq" id="WP_130491093.1">
    <property type="nucleotide sequence ID" value="NZ_SGXD01000001.1"/>
</dbReference>
<dbReference type="SUPFAM" id="SSF55166">
    <property type="entry name" value="Hedgehog/DD-peptidase"/>
    <property type="match status" value="1"/>
</dbReference>
<protein>
    <submittedName>
        <fullName evidence="3">D-alanyl-D-alanine carboxypeptidase-like protein</fullName>
    </submittedName>
</protein>
<evidence type="ECO:0000313" key="3">
    <source>
        <dbReference type="EMBL" id="RZS90973.1"/>
    </source>
</evidence>
<sequence>MRQRTWLLGAALLAALLPALPARADGAQLTVVSAPAEVHRGLPSSVTAVLHDATGAPLAGAEVVLERTPGTGRPAWQQAGLATSAADGSVSVAFTPVGSALYRLRSGDAVSATFVVRTTAAPSTLTVRAARSVRYDATWSVRVSWDTSDGLPVTGPVLLQRKEGSRWVTVSRGTTSAAGTALLRTPAVEAGAFRVAAAAVPSATGTVSGTLALAVPPAYALVPDPAGAPRPTRVLVQPRATTPGLDARVEPIPDDVWRQMVGRTWHSGCPVGRAQLALVTMNYYGFDGYRHRGELVVAARVAPAVVRAFTRIYAAAYPIRLMVREDVFGWSAKLHGANDYASMAADNTSGFNCRGVVGQPHVRSPHAYGIAIDVNTLENPDVARDGTWPSAHYADRSLAHPALIRPGDAVVRAFASVGWRWGASFRDYQHFDTARGHD</sequence>
<keyword evidence="3" id="KW-0121">Carboxypeptidase</keyword>
<name>A0A4Q7NUT4_9ACTN</name>
<dbReference type="Gene3D" id="3.30.1380.10">
    <property type="match status" value="1"/>
</dbReference>
<feature type="chain" id="PRO_5020484254" evidence="1">
    <location>
        <begin position="25"/>
        <end position="438"/>
    </location>
</feature>
<keyword evidence="1" id="KW-0732">Signal</keyword>
<gene>
    <name evidence="3" type="ORF">EV189_0204</name>
</gene>
<dbReference type="Proteomes" id="UP000293638">
    <property type="component" value="Unassembled WGS sequence"/>
</dbReference>
<accession>A0A4Q7NUT4</accession>
<evidence type="ECO:0000313" key="4">
    <source>
        <dbReference type="Proteomes" id="UP000293638"/>
    </source>
</evidence>
<keyword evidence="3" id="KW-0645">Protease</keyword>
<evidence type="ECO:0000256" key="1">
    <source>
        <dbReference type="SAM" id="SignalP"/>
    </source>
</evidence>
<keyword evidence="3" id="KW-0378">Hydrolase</keyword>
<dbReference type="InterPro" id="IPR039561">
    <property type="entry name" value="Peptidase_M15C"/>
</dbReference>
<proteinExistence type="predicted"/>
<dbReference type="AlphaFoldDB" id="A0A4Q7NUT4"/>
<evidence type="ECO:0000259" key="2">
    <source>
        <dbReference type="Pfam" id="PF13539"/>
    </source>
</evidence>